<dbReference type="EMBL" id="CP089286">
    <property type="protein sequence ID" value="UTO55313.1"/>
    <property type="molecule type" value="Genomic_DNA"/>
</dbReference>
<dbReference type="AlphaFoldDB" id="A0A9Q9BUI4"/>
<keyword evidence="9" id="KW-1185">Reference proteome</keyword>
<keyword evidence="4" id="KW-0699">rRNA-binding</keyword>
<comment type="subunit">
    <text evidence="3 4">Part of the 30S ribosomal subunit. Forms a bridge to the 50S subunit in the 70S ribosome, contacting the 23S rRNA.</text>
</comment>
<evidence type="ECO:0000313" key="7">
    <source>
        <dbReference type="EMBL" id="UTO56233.1"/>
    </source>
</evidence>
<dbReference type="GO" id="GO:0022627">
    <property type="term" value="C:cytosolic small ribosomal subunit"/>
    <property type="evidence" value="ECO:0007669"/>
    <property type="project" value="TreeGrafter"/>
</dbReference>
<dbReference type="GO" id="GO:0006412">
    <property type="term" value="P:translation"/>
    <property type="evidence" value="ECO:0007669"/>
    <property type="project" value="UniProtKB-UniRule"/>
</dbReference>
<dbReference type="NCBIfam" id="TIGR00952">
    <property type="entry name" value="S15_bact"/>
    <property type="match status" value="1"/>
</dbReference>
<keyword evidence="1 4" id="KW-0689">Ribosomal protein</keyword>
<dbReference type="PANTHER" id="PTHR23321:SF26">
    <property type="entry name" value="SMALL RIBOSOMAL SUBUNIT PROTEIN US15M"/>
    <property type="match status" value="1"/>
</dbReference>
<dbReference type="InterPro" id="IPR005290">
    <property type="entry name" value="Ribosomal_uS15_bac-type"/>
</dbReference>
<evidence type="ECO:0000256" key="5">
    <source>
        <dbReference type="RuleBase" id="RU003919"/>
    </source>
</evidence>
<dbReference type="Proteomes" id="UP001059822">
    <property type="component" value="Chromosome"/>
</dbReference>
<comment type="function">
    <text evidence="4">One of the primary rRNA binding proteins, it binds directly to 16S rRNA where it helps nucleate assembly of the platform of the 30S subunit by binding and bridging several RNA helices of the 16S rRNA.</text>
</comment>
<evidence type="ECO:0000256" key="3">
    <source>
        <dbReference type="ARBA" id="ARBA00064542"/>
    </source>
</evidence>
<organism evidence="6 8">
    <name type="scientific">Neoehrlichia mikurensis</name>
    <dbReference type="NCBI Taxonomy" id="89586"/>
    <lineage>
        <taxon>Bacteria</taxon>
        <taxon>Pseudomonadati</taxon>
        <taxon>Pseudomonadota</taxon>
        <taxon>Alphaproteobacteria</taxon>
        <taxon>Rickettsiales</taxon>
        <taxon>Anaplasmataceae</taxon>
        <taxon>Candidatus Neoehrlichia</taxon>
    </lineage>
</organism>
<evidence type="ECO:0000256" key="1">
    <source>
        <dbReference type="ARBA" id="ARBA00022980"/>
    </source>
</evidence>
<dbReference type="RefSeq" id="WP_218194132.1">
    <property type="nucleotide sequence ID" value="NZ_CP054597.1"/>
</dbReference>
<dbReference type="Pfam" id="PF00312">
    <property type="entry name" value="Ribosomal_S15"/>
    <property type="match status" value="1"/>
</dbReference>
<evidence type="ECO:0000313" key="6">
    <source>
        <dbReference type="EMBL" id="UTO55313.1"/>
    </source>
</evidence>
<sequence>MSITSKKKSELIAEYRIKENDTGSSYVQCALLSERIRNLTEHLKIHKKDFHCRRGLIVLVCKRRKELRYIKKKYGNEAYLNLIKKLGIRDIFH</sequence>
<dbReference type="GO" id="GO:0003735">
    <property type="term" value="F:structural constituent of ribosome"/>
    <property type="evidence" value="ECO:0007669"/>
    <property type="project" value="InterPro"/>
</dbReference>
<dbReference type="GO" id="GO:0019843">
    <property type="term" value="F:rRNA binding"/>
    <property type="evidence" value="ECO:0007669"/>
    <property type="project" value="UniProtKB-UniRule"/>
</dbReference>
<reference evidence="6" key="1">
    <citation type="journal article" date="2022" name="Microorganisms">
        <title>Assembly and Comparison of Ca. Neoehrlichia mikurensis Genomes.</title>
        <authorList>
            <person name="Azagi T."/>
            <person name="Dirks R.P."/>
            <person name="Yebra-Pimentel E.S."/>
            <person name="Schaap P.J."/>
            <person name="Koehorst J.J."/>
            <person name="Esser H.J."/>
            <person name="Sprong H."/>
        </authorList>
    </citation>
    <scope>NUCLEOTIDE SEQUENCE</scope>
    <source>
        <strain evidence="7">18-2804</strain>
        <strain evidence="6">18-2837</strain>
    </source>
</reference>
<evidence type="ECO:0000313" key="8">
    <source>
        <dbReference type="Proteomes" id="UP001059822"/>
    </source>
</evidence>
<dbReference type="Proteomes" id="UP001059985">
    <property type="component" value="Chromosome"/>
</dbReference>
<accession>A0A9Q9BUI4</accession>
<keyword evidence="2 4" id="KW-0687">Ribonucleoprotein</keyword>
<evidence type="ECO:0000256" key="4">
    <source>
        <dbReference type="HAMAP-Rule" id="MF_01343"/>
    </source>
</evidence>
<dbReference type="HAMAP" id="MF_01343_B">
    <property type="entry name" value="Ribosomal_uS15_B"/>
    <property type="match status" value="1"/>
</dbReference>
<dbReference type="SMART" id="SM01387">
    <property type="entry name" value="Ribosomal_S15"/>
    <property type="match status" value="1"/>
</dbReference>
<comment type="similarity">
    <text evidence="4 5">Belongs to the universal ribosomal protein uS15 family.</text>
</comment>
<proteinExistence type="inferred from homology"/>
<dbReference type="EMBL" id="CP089285">
    <property type="protein sequence ID" value="UTO56233.1"/>
    <property type="molecule type" value="Genomic_DNA"/>
</dbReference>
<protein>
    <recommendedName>
        <fullName evidence="4">Small ribosomal subunit protein uS15</fullName>
    </recommendedName>
</protein>
<comment type="function">
    <text evidence="4">Forms an intersubunit bridge (bridge B4) with the 23S rRNA of the 50S subunit in the ribosome.</text>
</comment>
<evidence type="ECO:0000256" key="2">
    <source>
        <dbReference type="ARBA" id="ARBA00023274"/>
    </source>
</evidence>
<keyword evidence="4" id="KW-0694">RNA-binding</keyword>
<dbReference type="InterPro" id="IPR000589">
    <property type="entry name" value="Ribosomal_uS15"/>
</dbReference>
<evidence type="ECO:0000313" key="9">
    <source>
        <dbReference type="Proteomes" id="UP001059985"/>
    </source>
</evidence>
<gene>
    <name evidence="4 6" type="primary">rpsO</name>
    <name evidence="7" type="ORF">LUA81_03940</name>
    <name evidence="6" type="ORF">LUA82_03975</name>
</gene>
<dbReference type="FunFam" id="1.10.287.10:FF:000002">
    <property type="entry name" value="30S ribosomal protein S15"/>
    <property type="match status" value="1"/>
</dbReference>
<dbReference type="CDD" id="cd00353">
    <property type="entry name" value="Ribosomal_S15p_S13e"/>
    <property type="match status" value="1"/>
</dbReference>
<name>A0A9Q9BUI4_9RICK</name>
<dbReference type="PANTHER" id="PTHR23321">
    <property type="entry name" value="RIBOSOMAL PROTEIN S15, BACTERIAL AND ORGANELLAR"/>
    <property type="match status" value="1"/>
</dbReference>